<comment type="caution">
    <text evidence="10">The sequence shown here is derived from an EMBL/GenBank/DDBJ whole genome shotgun (WGS) entry which is preliminary data.</text>
</comment>
<evidence type="ECO:0000259" key="9">
    <source>
        <dbReference type="PROSITE" id="PS50048"/>
    </source>
</evidence>
<keyword evidence="11" id="KW-1185">Reference proteome</keyword>
<feature type="compositionally biased region" description="Basic and acidic residues" evidence="8">
    <location>
        <begin position="214"/>
        <end position="231"/>
    </location>
</feature>
<protein>
    <recommendedName>
        <fullName evidence="9">Zn(2)-C6 fungal-type domain-containing protein</fullName>
    </recommendedName>
</protein>
<evidence type="ECO:0000256" key="1">
    <source>
        <dbReference type="ARBA" id="ARBA00004123"/>
    </source>
</evidence>
<dbReference type="SUPFAM" id="SSF57701">
    <property type="entry name" value="Zn2/Cys6 DNA-binding domain"/>
    <property type="match status" value="1"/>
</dbReference>
<dbReference type="GO" id="GO:0000981">
    <property type="term" value="F:DNA-binding transcription factor activity, RNA polymerase II-specific"/>
    <property type="evidence" value="ECO:0007669"/>
    <property type="project" value="InterPro"/>
</dbReference>
<proteinExistence type="predicted"/>
<keyword evidence="4" id="KW-0805">Transcription regulation</keyword>
<feature type="compositionally biased region" description="Polar residues" evidence="8">
    <location>
        <begin position="8"/>
        <end position="18"/>
    </location>
</feature>
<keyword evidence="7" id="KW-0539">Nucleus</keyword>
<evidence type="ECO:0000256" key="8">
    <source>
        <dbReference type="SAM" id="MobiDB-lite"/>
    </source>
</evidence>
<keyword evidence="5" id="KW-0238">DNA-binding</keyword>
<dbReference type="GO" id="GO:0005634">
    <property type="term" value="C:nucleus"/>
    <property type="evidence" value="ECO:0007669"/>
    <property type="project" value="UniProtKB-SubCell"/>
</dbReference>
<evidence type="ECO:0000256" key="3">
    <source>
        <dbReference type="ARBA" id="ARBA00022833"/>
    </source>
</evidence>
<comment type="subcellular location">
    <subcellularLocation>
        <location evidence="1">Nucleus</location>
    </subcellularLocation>
</comment>
<reference evidence="10 11" key="1">
    <citation type="submission" date="2017-06" db="EMBL/GenBank/DDBJ databases">
        <title>Draft genome sequence of a variant of Elsinoe murrayae.</title>
        <authorList>
            <person name="Cheng Q."/>
        </authorList>
    </citation>
    <scope>NUCLEOTIDE SEQUENCE [LARGE SCALE GENOMIC DNA]</scope>
    <source>
        <strain evidence="10 11">CQ-2017a</strain>
    </source>
</reference>
<dbReference type="PANTHER" id="PTHR31313">
    <property type="entry name" value="TY1 ENHANCER ACTIVATOR"/>
    <property type="match status" value="1"/>
</dbReference>
<dbReference type="Gene3D" id="4.10.240.10">
    <property type="entry name" value="Zn(2)-C6 fungal-type DNA-binding domain"/>
    <property type="match status" value="1"/>
</dbReference>
<evidence type="ECO:0000256" key="5">
    <source>
        <dbReference type="ARBA" id="ARBA00023125"/>
    </source>
</evidence>
<evidence type="ECO:0000256" key="4">
    <source>
        <dbReference type="ARBA" id="ARBA00023015"/>
    </source>
</evidence>
<keyword evidence="3" id="KW-0862">Zinc</keyword>
<dbReference type="PANTHER" id="PTHR31313:SF81">
    <property type="entry name" value="TY1 ENHANCER ACTIVATOR"/>
    <property type="match status" value="1"/>
</dbReference>
<keyword evidence="6" id="KW-0804">Transcription</keyword>
<dbReference type="InterPro" id="IPR036864">
    <property type="entry name" value="Zn2-C6_fun-type_DNA-bd_sf"/>
</dbReference>
<evidence type="ECO:0000256" key="6">
    <source>
        <dbReference type="ARBA" id="ARBA00023163"/>
    </source>
</evidence>
<dbReference type="GO" id="GO:0003677">
    <property type="term" value="F:DNA binding"/>
    <property type="evidence" value="ECO:0007669"/>
    <property type="project" value="UniProtKB-KW"/>
</dbReference>
<dbReference type="AlphaFoldDB" id="A0A2K1QZI4"/>
<evidence type="ECO:0000313" key="11">
    <source>
        <dbReference type="Proteomes" id="UP000243797"/>
    </source>
</evidence>
<dbReference type="SMART" id="SM00066">
    <property type="entry name" value="GAL4"/>
    <property type="match status" value="1"/>
</dbReference>
<gene>
    <name evidence="10" type="ORF">CAC42_5783</name>
</gene>
<dbReference type="PROSITE" id="PS50048">
    <property type="entry name" value="ZN2_CY6_FUNGAL_2"/>
    <property type="match status" value="1"/>
</dbReference>
<dbReference type="Pfam" id="PF00172">
    <property type="entry name" value="Zn_clus"/>
    <property type="match status" value="1"/>
</dbReference>
<evidence type="ECO:0000256" key="2">
    <source>
        <dbReference type="ARBA" id="ARBA00022723"/>
    </source>
</evidence>
<sequence>MSEARPSPSKSPRTQTETGGPPGRITQACLACRSRKQKCNGAKPQCLQCQDSRRRCEWPQVLKRGPLKGHAELLESRLIRTEELLVRTLSLLDEEKINQVFDNPCALDQAQDSAIIFEKPDAAYWSEFNLDSPDNMRMWWSTKMCRNRKREQTLGTFPPPSSIGTIDGPGPMAKRQARESVSEGPSGKPFLKRASSSASVGPGRAFEQPVSSTRDPRNTRDGKELDQNIFW</sequence>
<dbReference type="CDD" id="cd00067">
    <property type="entry name" value="GAL4"/>
    <property type="match status" value="1"/>
</dbReference>
<feature type="region of interest" description="Disordered" evidence="8">
    <location>
        <begin position="152"/>
        <end position="231"/>
    </location>
</feature>
<dbReference type="PROSITE" id="PS00463">
    <property type="entry name" value="ZN2_CY6_FUNGAL_1"/>
    <property type="match status" value="1"/>
</dbReference>
<feature type="region of interest" description="Disordered" evidence="8">
    <location>
        <begin position="1"/>
        <end position="24"/>
    </location>
</feature>
<keyword evidence="2" id="KW-0479">Metal-binding</keyword>
<accession>A0A2K1QZI4</accession>
<dbReference type="Proteomes" id="UP000243797">
    <property type="component" value="Unassembled WGS sequence"/>
</dbReference>
<feature type="domain" description="Zn(2)-C6 fungal-type" evidence="9">
    <location>
        <begin position="28"/>
        <end position="58"/>
    </location>
</feature>
<dbReference type="OrthoDB" id="10261408at2759"/>
<dbReference type="GO" id="GO:0008270">
    <property type="term" value="F:zinc ion binding"/>
    <property type="evidence" value="ECO:0007669"/>
    <property type="project" value="InterPro"/>
</dbReference>
<dbReference type="EMBL" id="NKHZ01000025">
    <property type="protein sequence ID" value="PNS20333.1"/>
    <property type="molecule type" value="Genomic_DNA"/>
</dbReference>
<dbReference type="InParanoid" id="A0A2K1QZI4"/>
<evidence type="ECO:0000313" key="10">
    <source>
        <dbReference type="EMBL" id="PNS20333.1"/>
    </source>
</evidence>
<organism evidence="10 11">
    <name type="scientific">Sphaceloma murrayae</name>
    <dbReference type="NCBI Taxonomy" id="2082308"/>
    <lineage>
        <taxon>Eukaryota</taxon>
        <taxon>Fungi</taxon>
        <taxon>Dikarya</taxon>
        <taxon>Ascomycota</taxon>
        <taxon>Pezizomycotina</taxon>
        <taxon>Dothideomycetes</taxon>
        <taxon>Dothideomycetidae</taxon>
        <taxon>Myriangiales</taxon>
        <taxon>Elsinoaceae</taxon>
        <taxon>Sphaceloma</taxon>
    </lineage>
</organism>
<evidence type="ECO:0000256" key="7">
    <source>
        <dbReference type="ARBA" id="ARBA00023242"/>
    </source>
</evidence>
<name>A0A2K1QZI4_9PEZI</name>
<dbReference type="InterPro" id="IPR001138">
    <property type="entry name" value="Zn2Cys6_DnaBD"/>
</dbReference>
<dbReference type="InterPro" id="IPR051615">
    <property type="entry name" value="Transcr_Regulatory_Elem"/>
</dbReference>